<reference evidence="1 2" key="1">
    <citation type="journal article" date="2014" name="Agronomy (Basel)">
        <title>A Draft Genome Sequence for Ensete ventricosum, the Drought-Tolerant Tree Against Hunger.</title>
        <authorList>
            <person name="Harrison J."/>
            <person name="Moore K.A."/>
            <person name="Paszkiewicz K."/>
            <person name="Jones T."/>
            <person name="Grant M."/>
            <person name="Ambacheew D."/>
            <person name="Muzemil S."/>
            <person name="Studholme D.J."/>
        </authorList>
    </citation>
    <scope>NUCLEOTIDE SEQUENCE [LARGE SCALE GENOMIC DNA]</scope>
</reference>
<dbReference type="PANTHER" id="PTHR35130:SF1">
    <property type="entry name" value="MEDIATOR OF RNA POLYMERASE II TRANSCRIPTION SUBUNIT 16"/>
    <property type="match status" value="1"/>
</dbReference>
<dbReference type="Proteomes" id="UP000287651">
    <property type="component" value="Unassembled WGS sequence"/>
</dbReference>
<organism evidence="1 2">
    <name type="scientific">Ensete ventricosum</name>
    <name type="common">Abyssinian banana</name>
    <name type="synonym">Musa ensete</name>
    <dbReference type="NCBI Taxonomy" id="4639"/>
    <lineage>
        <taxon>Eukaryota</taxon>
        <taxon>Viridiplantae</taxon>
        <taxon>Streptophyta</taxon>
        <taxon>Embryophyta</taxon>
        <taxon>Tracheophyta</taxon>
        <taxon>Spermatophyta</taxon>
        <taxon>Magnoliopsida</taxon>
        <taxon>Liliopsida</taxon>
        <taxon>Zingiberales</taxon>
        <taxon>Musaceae</taxon>
        <taxon>Ensete</taxon>
    </lineage>
</organism>
<evidence type="ECO:0000313" key="2">
    <source>
        <dbReference type="Proteomes" id="UP000287651"/>
    </source>
</evidence>
<dbReference type="InterPro" id="IPR038836">
    <property type="entry name" value="MED16"/>
</dbReference>
<evidence type="ECO:0000313" key="1">
    <source>
        <dbReference type="EMBL" id="RRT79328.1"/>
    </source>
</evidence>
<comment type="caution">
    <text evidence="1">The sequence shown here is derived from an EMBL/GenBank/DDBJ whole genome shotgun (WGS) entry which is preliminary data.</text>
</comment>
<sequence length="250" mass="26533">MAADVIVTDSGIMHVAGVPLVNPSTVVVWEVMPGPGNGFQATTKIAVGCAIPPSLNPPSWAGFAPFAAYLFSLQEHFISEEKQGRKLTEHEINDVASLHCSPVSNFSAYVSPEAAAQSAATTTWGSGVTAVAFDPTRGGSVITVVIVEVISDELNSSDCSVERTNRLSFDPYDLPNDVRQLARIVYSAHGGEVAVAFLRGGVHVFSGANFNPVSFGGALWLGLIGGTPLAVHKVLLRMVLVRRFYFLYAV</sequence>
<dbReference type="GO" id="GO:0006355">
    <property type="term" value="P:regulation of DNA-templated transcription"/>
    <property type="evidence" value="ECO:0007669"/>
    <property type="project" value="InterPro"/>
</dbReference>
<dbReference type="AlphaFoldDB" id="A0A427ASV1"/>
<dbReference type="EMBL" id="AMZH03001430">
    <property type="protein sequence ID" value="RRT79328.1"/>
    <property type="molecule type" value="Genomic_DNA"/>
</dbReference>
<name>A0A427ASV1_ENSVE</name>
<proteinExistence type="predicted"/>
<accession>A0A427ASV1</accession>
<dbReference type="PANTHER" id="PTHR35130">
    <property type="entry name" value="MEDIATOR OF RNA POLYMERASE II TRANSCRIPTION SUBUNIT 16"/>
    <property type="match status" value="1"/>
</dbReference>
<protein>
    <submittedName>
        <fullName evidence="1">Uncharacterized protein</fullName>
    </submittedName>
</protein>
<dbReference type="GO" id="GO:0016592">
    <property type="term" value="C:mediator complex"/>
    <property type="evidence" value="ECO:0007669"/>
    <property type="project" value="InterPro"/>
</dbReference>
<gene>
    <name evidence="1" type="ORF">B296_00025539</name>
</gene>